<dbReference type="SUPFAM" id="SSF52540">
    <property type="entry name" value="P-loop containing nucleoside triphosphate hydrolases"/>
    <property type="match status" value="1"/>
</dbReference>
<dbReference type="Pfam" id="PF00005">
    <property type="entry name" value="ABC_tran"/>
    <property type="match status" value="1"/>
</dbReference>
<proteinExistence type="predicted"/>
<evidence type="ECO:0000256" key="2">
    <source>
        <dbReference type="ARBA" id="ARBA00022840"/>
    </source>
</evidence>
<protein>
    <submittedName>
        <fullName evidence="4">ABC-2 type transport system ATP-binding protein</fullName>
    </submittedName>
</protein>
<dbReference type="InterPro" id="IPR003439">
    <property type="entry name" value="ABC_transporter-like_ATP-bd"/>
</dbReference>
<keyword evidence="1" id="KW-0547">Nucleotide-binding</keyword>
<dbReference type="GO" id="GO:0005524">
    <property type="term" value="F:ATP binding"/>
    <property type="evidence" value="ECO:0007669"/>
    <property type="project" value="UniProtKB-KW"/>
</dbReference>
<evidence type="ECO:0000259" key="3">
    <source>
        <dbReference type="PROSITE" id="PS50893"/>
    </source>
</evidence>
<sequence>MVGVAVRARGLGLRYRRGWALRDCSFELPAGRVAALVGANGAGKSTLLALAAGLLRPTEGAVEVRGAVGFVAQDKPLYRGFTVAETLRFGREANPGWDADYADRLVEEARLPRGARVRRLSGGQRARLAHVLALARRPEVLLLDEPMSELDPLARHDFLRCLMLAVAETAVTVVLSSHAVGELADACDHLLLLDGGRVRLAGEVDELIDGHRLVTAPRDADLGAHEVVESRAGERNLTALLRVAGPLDLARGGVAAPTLDELVLAYLRRERVAA</sequence>
<dbReference type="InterPro" id="IPR003593">
    <property type="entry name" value="AAA+_ATPase"/>
</dbReference>
<name>A0ABS2S1X9_9PSEU</name>
<dbReference type="Proteomes" id="UP001195724">
    <property type="component" value="Unassembled WGS sequence"/>
</dbReference>
<keyword evidence="2 4" id="KW-0067">ATP-binding</keyword>
<organism evidence="4 5">
    <name type="scientific">Saccharothrix algeriensis</name>
    <dbReference type="NCBI Taxonomy" id="173560"/>
    <lineage>
        <taxon>Bacteria</taxon>
        <taxon>Bacillati</taxon>
        <taxon>Actinomycetota</taxon>
        <taxon>Actinomycetes</taxon>
        <taxon>Pseudonocardiales</taxon>
        <taxon>Pseudonocardiaceae</taxon>
        <taxon>Saccharothrix</taxon>
    </lineage>
</organism>
<keyword evidence="5" id="KW-1185">Reference proteome</keyword>
<reference evidence="4 5" key="1">
    <citation type="submission" date="2021-01" db="EMBL/GenBank/DDBJ databases">
        <title>Sequencing the genomes of 1000 actinobacteria strains.</title>
        <authorList>
            <person name="Klenk H.-P."/>
        </authorList>
    </citation>
    <scope>NUCLEOTIDE SEQUENCE [LARGE SCALE GENOMIC DNA]</scope>
    <source>
        <strain evidence="4 5">DSM 44581</strain>
    </source>
</reference>
<dbReference type="EMBL" id="JAFBCL010000001">
    <property type="protein sequence ID" value="MBM7810256.1"/>
    <property type="molecule type" value="Genomic_DNA"/>
</dbReference>
<accession>A0ABS2S1X9</accession>
<dbReference type="CDD" id="cd03230">
    <property type="entry name" value="ABC_DR_subfamily_A"/>
    <property type="match status" value="1"/>
</dbReference>
<evidence type="ECO:0000313" key="5">
    <source>
        <dbReference type="Proteomes" id="UP001195724"/>
    </source>
</evidence>
<evidence type="ECO:0000313" key="4">
    <source>
        <dbReference type="EMBL" id="MBM7810256.1"/>
    </source>
</evidence>
<dbReference type="SMART" id="SM00382">
    <property type="entry name" value="AAA"/>
    <property type="match status" value="1"/>
</dbReference>
<dbReference type="Gene3D" id="3.40.50.300">
    <property type="entry name" value="P-loop containing nucleotide triphosphate hydrolases"/>
    <property type="match status" value="1"/>
</dbReference>
<dbReference type="PROSITE" id="PS50893">
    <property type="entry name" value="ABC_TRANSPORTER_2"/>
    <property type="match status" value="1"/>
</dbReference>
<feature type="domain" description="ABC transporter" evidence="3">
    <location>
        <begin position="6"/>
        <end position="220"/>
    </location>
</feature>
<dbReference type="PANTHER" id="PTHR43158">
    <property type="entry name" value="SKFA PEPTIDE EXPORT ATP-BINDING PROTEIN SKFE"/>
    <property type="match status" value="1"/>
</dbReference>
<dbReference type="InterPro" id="IPR027417">
    <property type="entry name" value="P-loop_NTPase"/>
</dbReference>
<gene>
    <name evidence="4" type="ORF">JOE68_001121</name>
</gene>
<comment type="caution">
    <text evidence="4">The sequence shown here is derived from an EMBL/GenBank/DDBJ whole genome shotgun (WGS) entry which is preliminary data.</text>
</comment>
<evidence type="ECO:0000256" key="1">
    <source>
        <dbReference type="ARBA" id="ARBA00022741"/>
    </source>
</evidence>
<dbReference type="PANTHER" id="PTHR43158:SF2">
    <property type="entry name" value="SKFA PEPTIDE EXPORT ATP-BINDING PROTEIN SKFE"/>
    <property type="match status" value="1"/>
</dbReference>